<dbReference type="InterPro" id="IPR045087">
    <property type="entry name" value="Cu-oxidase_fam"/>
</dbReference>
<dbReference type="InterPro" id="IPR011707">
    <property type="entry name" value="Cu-oxidase-like_N"/>
</dbReference>
<protein>
    <submittedName>
        <fullName evidence="10">Multicopper oxidase-domain-containing protein</fullName>
    </submittedName>
</protein>
<dbReference type="PROSITE" id="PS00079">
    <property type="entry name" value="MULTICOPPER_OXIDASE1"/>
    <property type="match status" value="1"/>
</dbReference>
<name>A0ABR1K7Z6_9PEZI</name>
<dbReference type="InterPro" id="IPR002355">
    <property type="entry name" value="Cu_oxidase_Cu_BS"/>
</dbReference>
<dbReference type="PROSITE" id="PS00080">
    <property type="entry name" value="MULTICOPPER_OXIDASE2"/>
    <property type="match status" value="1"/>
</dbReference>
<feature type="chain" id="PRO_5046773145" evidence="6">
    <location>
        <begin position="16"/>
        <end position="570"/>
    </location>
</feature>
<feature type="domain" description="Plastocyanin-like" evidence="7">
    <location>
        <begin position="153"/>
        <end position="292"/>
    </location>
</feature>
<feature type="signal peptide" evidence="6">
    <location>
        <begin position="1"/>
        <end position="15"/>
    </location>
</feature>
<evidence type="ECO:0000259" key="7">
    <source>
        <dbReference type="Pfam" id="PF00394"/>
    </source>
</evidence>
<dbReference type="EMBL" id="JBBPHU010000018">
    <property type="protein sequence ID" value="KAK7509411.1"/>
    <property type="molecule type" value="Genomic_DNA"/>
</dbReference>
<evidence type="ECO:0000313" key="11">
    <source>
        <dbReference type="Proteomes" id="UP001363622"/>
    </source>
</evidence>
<reference evidence="10 11" key="1">
    <citation type="submission" date="2024-04" db="EMBL/GenBank/DDBJ databases">
        <title>Phyllosticta paracitricarpa is synonymous to the EU quarantine fungus P. citricarpa based on phylogenomic analyses.</title>
        <authorList>
            <consortium name="Lawrence Berkeley National Laboratory"/>
            <person name="Van Ingen-Buijs V.A."/>
            <person name="Van Westerhoven A.C."/>
            <person name="Haridas S."/>
            <person name="Skiadas P."/>
            <person name="Martin F."/>
            <person name="Groenewald J.Z."/>
            <person name="Crous P.W."/>
            <person name="Seidl M.F."/>
        </authorList>
    </citation>
    <scope>NUCLEOTIDE SEQUENCE [LARGE SCALE GENOMIC DNA]</scope>
    <source>
        <strain evidence="10 11">CBS 123371</strain>
    </source>
</reference>
<evidence type="ECO:0000256" key="4">
    <source>
        <dbReference type="ARBA" id="ARBA00023002"/>
    </source>
</evidence>
<dbReference type="Pfam" id="PF07731">
    <property type="entry name" value="Cu-oxidase_2"/>
    <property type="match status" value="1"/>
</dbReference>
<keyword evidence="3 6" id="KW-0732">Signal</keyword>
<sequence length="570" mass="62484">MYSILLLGFATLGLSKIVTVDWDITWVPASPDGQKRAVIGVDGQWPPPVLEADVNDTIIANVRNSLGNETTGIHWHGMWQRGTNEMDGAGEITQCGIPPGSTFRYEFTAYPAGTYWYHSHEKGQYPDGLRAPMIIHDNSPDSPKAQSGANREIILPVSDWYHREIPDLLKEYLGPENRQGIMPEPDSNLLNDTTKPTVIDMKPGEKVYIRIVNMGALAFQYIQFDQHDFQVVAIDGVPGKLKPTTWKVVKITPGQRYDIVLTGLDSPSRNYAFAAQQAITDMKVWGILNYGQNFSVPGNFSVEKSITGDDFTLQPTTGEKILEPVDQRIVLDSRQLYIQGIGSRLSLGNDTYIAPETPSLYTALTTGAAATDPSIYGQTNAHILQPGSIVEIIMNSASNTSFDLGGVGHPMHLHGHTFQVVSRSDTKFDESTAVYSQTPMVRDTVNMAPSGSVAIRFRADNAGVWLLHCHLDFHLSAGMAAVMIEAPLQLQRSGIEIPSDHLAACRRQHVEPSGNCAGSRNLQDTASCHEFERHPSGALITGDRSKVAINATQIEPIRRRSRGTGVGWSA</sequence>
<dbReference type="InterPro" id="IPR011706">
    <property type="entry name" value="Cu-oxidase_C"/>
</dbReference>
<evidence type="ECO:0000256" key="5">
    <source>
        <dbReference type="ARBA" id="ARBA00023008"/>
    </source>
</evidence>
<evidence type="ECO:0000259" key="9">
    <source>
        <dbReference type="Pfam" id="PF07732"/>
    </source>
</evidence>
<keyword evidence="11" id="KW-1185">Reference proteome</keyword>
<evidence type="ECO:0000313" key="10">
    <source>
        <dbReference type="EMBL" id="KAK7509411.1"/>
    </source>
</evidence>
<evidence type="ECO:0000259" key="8">
    <source>
        <dbReference type="Pfam" id="PF07731"/>
    </source>
</evidence>
<dbReference type="InterPro" id="IPR044130">
    <property type="entry name" value="CuRO_2_Fet3-like"/>
</dbReference>
<dbReference type="CDD" id="cd13877">
    <property type="entry name" value="CuRO_2_Fet3p_like"/>
    <property type="match status" value="1"/>
</dbReference>
<feature type="domain" description="Plastocyanin-like" evidence="8">
    <location>
        <begin position="353"/>
        <end position="487"/>
    </location>
</feature>
<keyword evidence="5" id="KW-0186">Copper</keyword>
<dbReference type="CDD" id="cd13851">
    <property type="entry name" value="CuRO_1_Fet3p"/>
    <property type="match status" value="1"/>
</dbReference>
<dbReference type="Pfam" id="PF07732">
    <property type="entry name" value="Cu-oxidase_3"/>
    <property type="match status" value="1"/>
</dbReference>
<dbReference type="InterPro" id="IPR008972">
    <property type="entry name" value="Cupredoxin"/>
</dbReference>
<keyword evidence="4" id="KW-0560">Oxidoreductase</keyword>
<evidence type="ECO:0000256" key="6">
    <source>
        <dbReference type="SAM" id="SignalP"/>
    </source>
</evidence>
<comment type="caution">
    <text evidence="10">The sequence shown here is derived from an EMBL/GenBank/DDBJ whole genome shotgun (WGS) entry which is preliminary data.</text>
</comment>
<dbReference type="PANTHER" id="PTHR11709:SF361">
    <property type="entry name" value="IRON TRANSPORT MULTICOPPER OXIDASE FET3"/>
    <property type="match status" value="1"/>
</dbReference>
<comment type="similarity">
    <text evidence="1">Belongs to the multicopper oxidase family.</text>
</comment>
<gene>
    <name evidence="10" type="ORF">IWZ03DRAFT_419100</name>
</gene>
<evidence type="ECO:0000256" key="2">
    <source>
        <dbReference type="ARBA" id="ARBA00022723"/>
    </source>
</evidence>
<organism evidence="10 11">
    <name type="scientific">Phyllosticta citriasiana</name>
    <dbReference type="NCBI Taxonomy" id="595635"/>
    <lineage>
        <taxon>Eukaryota</taxon>
        <taxon>Fungi</taxon>
        <taxon>Dikarya</taxon>
        <taxon>Ascomycota</taxon>
        <taxon>Pezizomycotina</taxon>
        <taxon>Dothideomycetes</taxon>
        <taxon>Dothideomycetes incertae sedis</taxon>
        <taxon>Botryosphaeriales</taxon>
        <taxon>Phyllostictaceae</taxon>
        <taxon>Phyllosticta</taxon>
    </lineage>
</organism>
<dbReference type="SUPFAM" id="SSF49503">
    <property type="entry name" value="Cupredoxins"/>
    <property type="match status" value="3"/>
</dbReference>
<keyword evidence="2" id="KW-0479">Metal-binding</keyword>
<accession>A0ABR1K7Z6</accession>
<dbReference type="InterPro" id="IPR033138">
    <property type="entry name" value="Cu_oxidase_CS"/>
</dbReference>
<dbReference type="Proteomes" id="UP001363622">
    <property type="component" value="Unassembled WGS sequence"/>
</dbReference>
<dbReference type="InterPro" id="IPR001117">
    <property type="entry name" value="Cu-oxidase_2nd"/>
</dbReference>
<feature type="domain" description="Plastocyanin-like" evidence="9">
    <location>
        <begin position="24"/>
        <end position="138"/>
    </location>
</feature>
<proteinExistence type="inferred from homology"/>
<evidence type="ECO:0000256" key="3">
    <source>
        <dbReference type="ARBA" id="ARBA00022729"/>
    </source>
</evidence>
<dbReference type="PANTHER" id="PTHR11709">
    <property type="entry name" value="MULTI-COPPER OXIDASE"/>
    <property type="match status" value="1"/>
</dbReference>
<evidence type="ECO:0000256" key="1">
    <source>
        <dbReference type="ARBA" id="ARBA00010609"/>
    </source>
</evidence>
<dbReference type="Pfam" id="PF00394">
    <property type="entry name" value="Cu-oxidase"/>
    <property type="match status" value="1"/>
</dbReference>
<dbReference type="Gene3D" id="2.60.40.420">
    <property type="entry name" value="Cupredoxins - blue copper proteins"/>
    <property type="match status" value="3"/>
</dbReference>